<evidence type="ECO:0000256" key="4">
    <source>
        <dbReference type="RuleBase" id="RU003719"/>
    </source>
</evidence>
<dbReference type="InterPro" id="IPR006140">
    <property type="entry name" value="D-isomer_DH_NAD-bd"/>
</dbReference>
<sequence length="312" mass="32995">MNKTILQHGRLLPSLEAALAGEFDIHPLWAESDPQAFLARHGGRFAGLVTSAQVGADAALMRALPSLKVISSFGVGFDKIDVDAARSLGIRVSNTPDVLNDCVADLTLGLIIDAARGLSAADRFVRRGEWQQGRFRLATRVTGKRLGIVGLGRIGRAVAKRAAGFDMEIRYTNSRPAENAPHEFMPALRDLAAWADFLVVTVAGGAGTHKLISADILSALGSKGFLINVSRGTVVDEEALVRALATGGIAGAGLDVFVDEPNVPPALLELDNVVLLPHIASGTHETRQAMADLVLQNLRGYFNEGALVTPVA</sequence>
<dbReference type="GO" id="GO:0051287">
    <property type="term" value="F:NAD binding"/>
    <property type="evidence" value="ECO:0007669"/>
    <property type="project" value="InterPro"/>
</dbReference>
<dbReference type="EMBL" id="FZOT01000003">
    <property type="protein sequence ID" value="SNS51516.1"/>
    <property type="molecule type" value="Genomic_DNA"/>
</dbReference>
<dbReference type="GO" id="GO:0016618">
    <property type="term" value="F:hydroxypyruvate reductase [NAD(P)H] activity"/>
    <property type="evidence" value="ECO:0007669"/>
    <property type="project" value="TreeGrafter"/>
</dbReference>
<feature type="domain" description="D-isomer specific 2-hydroxyacid dehydrogenase catalytic" evidence="5">
    <location>
        <begin position="23"/>
        <end position="311"/>
    </location>
</feature>
<keyword evidence="1" id="KW-0521">NADP</keyword>
<keyword evidence="8" id="KW-1185">Reference proteome</keyword>
<evidence type="ECO:0000313" key="7">
    <source>
        <dbReference type="EMBL" id="SNS51516.1"/>
    </source>
</evidence>
<feature type="domain" description="D-isomer specific 2-hydroxyacid dehydrogenase NAD-binding" evidence="6">
    <location>
        <begin position="108"/>
        <end position="280"/>
    </location>
</feature>
<evidence type="ECO:0000259" key="6">
    <source>
        <dbReference type="Pfam" id="PF02826"/>
    </source>
</evidence>
<dbReference type="Pfam" id="PF02826">
    <property type="entry name" value="2-Hacid_dh_C"/>
    <property type="match status" value="1"/>
</dbReference>
<dbReference type="FunFam" id="3.40.50.720:FF:000213">
    <property type="entry name" value="Putative 2-hydroxyacid dehydrogenase"/>
    <property type="match status" value="1"/>
</dbReference>
<keyword evidence="2 4" id="KW-0560">Oxidoreductase</keyword>
<accession>A0A239F3M1</accession>
<keyword evidence="3" id="KW-0520">NAD</keyword>
<dbReference type="CDD" id="cd12156">
    <property type="entry name" value="HPPR"/>
    <property type="match status" value="1"/>
</dbReference>
<dbReference type="SUPFAM" id="SSF51735">
    <property type="entry name" value="NAD(P)-binding Rossmann-fold domains"/>
    <property type="match status" value="1"/>
</dbReference>
<evidence type="ECO:0000256" key="3">
    <source>
        <dbReference type="ARBA" id="ARBA00023027"/>
    </source>
</evidence>
<dbReference type="PROSITE" id="PS00065">
    <property type="entry name" value="D_2_HYDROXYACID_DH_1"/>
    <property type="match status" value="1"/>
</dbReference>
<dbReference type="AlphaFoldDB" id="A0A239F3M1"/>
<dbReference type="GO" id="GO:0005829">
    <property type="term" value="C:cytosol"/>
    <property type="evidence" value="ECO:0007669"/>
    <property type="project" value="TreeGrafter"/>
</dbReference>
<dbReference type="OrthoDB" id="9805416at2"/>
<dbReference type="Proteomes" id="UP000198284">
    <property type="component" value="Unassembled WGS sequence"/>
</dbReference>
<dbReference type="RefSeq" id="WP_089398852.1">
    <property type="nucleotide sequence ID" value="NZ_FZOT01000003.1"/>
</dbReference>
<proteinExistence type="inferred from homology"/>
<evidence type="ECO:0000256" key="1">
    <source>
        <dbReference type="ARBA" id="ARBA00022857"/>
    </source>
</evidence>
<name>A0A239F3M1_9BURK</name>
<evidence type="ECO:0000256" key="2">
    <source>
        <dbReference type="ARBA" id="ARBA00023002"/>
    </source>
</evidence>
<dbReference type="SUPFAM" id="SSF52283">
    <property type="entry name" value="Formate/glycerate dehydrogenase catalytic domain-like"/>
    <property type="match status" value="1"/>
</dbReference>
<dbReference type="InterPro" id="IPR036291">
    <property type="entry name" value="NAD(P)-bd_dom_sf"/>
</dbReference>
<dbReference type="InterPro" id="IPR050223">
    <property type="entry name" value="D-isomer_2-hydroxyacid_DH"/>
</dbReference>
<dbReference type="PANTHER" id="PTHR10996">
    <property type="entry name" value="2-HYDROXYACID DEHYDROGENASE-RELATED"/>
    <property type="match status" value="1"/>
</dbReference>
<dbReference type="InterPro" id="IPR006139">
    <property type="entry name" value="D-isomer_2_OHA_DH_cat_dom"/>
</dbReference>
<evidence type="ECO:0000313" key="8">
    <source>
        <dbReference type="Proteomes" id="UP000198284"/>
    </source>
</evidence>
<protein>
    <submittedName>
        <fullName evidence="7">Lactate dehydrogenase</fullName>
    </submittedName>
</protein>
<reference evidence="7 8" key="1">
    <citation type="submission" date="2017-06" db="EMBL/GenBank/DDBJ databases">
        <authorList>
            <person name="Kim H.J."/>
            <person name="Triplett B.A."/>
        </authorList>
    </citation>
    <scope>NUCLEOTIDE SEQUENCE [LARGE SCALE GENOMIC DNA]</scope>
    <source>
        <strain evidence="7 8">U15</strain>
    </source>
</reference>
<dbReference type="Gene3D" id="3.40.50.720">
    <property type="entry name" value="NAD(P)-binding Rossmann-like Domain"/>
    <property type="match status" value="2"/>
</dbReference>
<evidence type="ECO:0000259" key="5">
    <source>
        <dbReference type="Pfam" id="PF00389"/>
    </source>
</evidence>
<organism evidence="7 8">
    <name type="scientific">Noviherbaspirillum humi</name>
    <dbReference type="NCBI Taxonomy" id="1688639"/>
    <lineage>
        <taxon>Bacteria</taxon>
        <taxon>Pseudomonadati</taxon>
        <taxon>Pseudomonadota</taxon>
        <taxon>Betaproteobacteria</taxon>
        <taxon>Burkholderiales</taxon>
        <taxon>Oxalobacteraceae</taxon>
        <taxon>Noviherbaspirillum</taxon>
    </lineage>
</organism>
<gene>
    <name evidence="7" type="ORF">SAMN06265795_103164</name>
</gene>
<dbReference type="Pfam" id="PF00389">
    <property type="entry name" value="2-Hacid_dh"/>
    <property type="match status" value="1"/>
</dbReference>
<dbReference type="InterPro" id="IPR029752">
    <property type="entry name" value="D-isomer_DH_CS1"/>
</dbReference>
<comment type="similarity">
    <text evidence="4">Belongs to the D-isomer specific 2-hydroxyacid dehydrogenase family.</text>
</comment>
<dbReference type="PANTHER" id="PTHR10996:SF178">
    <property type="entry name" value="2-HYDROXYACID DEHYDROGENASE YGL185C-RELATED"/>
    <property type="match status" value="1"/>
</dbReference>
<dbReference type="GO" id="GO:0030267">
    <property type="term" value="F:glyoxylate reductase (NADPH) activity"/>
    <property type="evidence" value="ECO:0007669"/>
    <property type="project" value="TreeGrafter"/>
</dbReference>